<dbReference type="Pfam" id="PF00567">
    <property type="entry name" value="TUDOR"/>
    <property type="match status" value="1"/>
</dbReference>
<reference evidence="2 3" key="1">
    <citation type="journal article" date="2017" name="Gigascience">
        <title>Draft genome of the honey bee ectoparasitic mite, Tropilaelaps mercedesae, is shaped by the parasitic life history.</title>
        <authorList>
            <person name="Dong X."/>
            <person name="Armstrong S.D."/>
            <person name="Xia D."/>
            <person name="Makepeace B.L."/>
            <person name="Darby A.C."/>
            <person name="Kadowaki T."/>
        </authorList>
    </citation>
    <scope>NUCLEOTIDE SEQUENCE [LARGE SCALE GENOMIC DNA]</scope>
    <source>
        <strain evidence="2">Wuxi-XJTLU</strain>
    </source>
</reference>
<feature type="domain" description="Tudor" evidence="1">
    <location>
        <begin position="55"/>
        <end position="111"/>
    </location>
</feature>
<evidence type="ECO:0000313" key="3">
    <source>
        <dbReference type="Proteomes" id="UP000192247"/>
    </source>
</evidence>
<protein>
    <recommendedName>
        <fullName evidence="1">Tudor domain-containing protein</fullName>
    </recommendedName>
</protein>
<name>A0A1V9X869_9ACAR</name>
<dbReference type="SUPFAM" id="SSF63748">
    <property type="entry name" value="Tudor/PWWP/MBT"/>
    <property type="match status" value="1"/>
</dbReference>
<gene>
    <name evidence="2" type="ORF">BIW11_12157</name>
</gene>
<accession>A0A1V9X869</accession>
<dbReference type="SMART" id="SM00333">
    <property type="entry name" value="TUDOR"/>
    <property type="match status" value="1"/>
</dbReference>
<dbReference type="Gene3D" id="2.30.30.140">
    <property type="match status" value="1"/>
</dbReference>
<dbReference type="EMBL" id="MNPL01020372">
    <property type="protein sequence ID" value="OQR69606.1"/>
    <property type="molecule type" value="Genomic_DNA"/>
</dbReference>
<evidence type="ECO:0000313" key="2">
    <source>
        <dbReference type="EMBL" id="OQR69606.1"/>
    </source>
</evidence>
<sequence length="303" mass="33743">MNRTETVIITCYGGSSLSSKSHVQYGAQPVGADRKIKDMEEQLEELYGRALEPHSYAEAGDYVMLLFDNVLCRGFVTEVLSPDCVRVLYIDYGNYAWVATENVYRLDSDKVITQPWMTFQCILANDNEELLHPNEKYTLNVRARFVGPDTVPVYLVEPVRHGHDRAPGTSCTVEPSACRIASTEEIPKKQMIPYGPTLRMNAVSFLLGQIHTGTYSLVHVIKLLTSETSHRLHVTLELCDGEYSARIPGLADNATVIELPDDHFNVQVVNRVRDLTVGEIVLVRAVGQPSDDGPLPVILLSVL</sequence>
<dbReference type="InterPro" id="IPR002999">
    <property type="entry name" value="Tudor"/>
</dbReference>
<evidence type="ECO:0000259" key="1">
    <source>
        <dbReference type="SMART" id="SM00333"/>
    </source>
</evidence>
<comment type="caution">
    <text evidence="2">The sequence shown here is derived from an EMBL/GenBank/DDBJ whole genome shotgun (WGS) entry which is preliminary data.</text>
</comment>
<proteinExistence type="predicted"/>
<dbReference type="AlphaFoldDB" id="A0A1V9X869"/>
<organism evidence="2 3">
    <name type="scientific">Tropilaelaps mercedesae</name>
    <dbReference type="NCBI Taxonomy" id="418985"/>
    <lineage>
        <taxon>Eukaryota</taxon>
        <taxon>Metazoa</taxon>
        <taxon>Ecdysozoa</taxon>
        <taxon>Arthropoda</taxon>
        <taxon>Chelicerata</taxon>
        <taxon>Arachnida</taxon>
        <taxon>Acari</taxon>
        <taxon>Parasitiformes</taxon>
        <taxon>Mesostigmata</taxon>
        <taxon>Gamasina</taxon>
        <taxon>Dermanyssoidea</taxon>
        <taxon>Laelapidae</taxon>
        <taxon>Tropilaelaps</taxon>
    </lineage>
</organism>
<dbReference type="InParanoid" id="A0A1V9X869"/>
<dbReference type="Proteomes" id="UP000192247">
    <property type="component" value="Unassembled WGS sequence"/>
</dbReference>
<dbReference type="CDD" id="cd20379">
    <property type="entry name" value="Tudor_dTUD-like"/>
    <property type="match status" value="1"/>
</dbReference>
<keyword evidence="3" id="KW-1185">Reference proteome</keyword>